<dbReference type="PANTHER" id="PTHR47510:SF3">
    <property type="entry name" value="ENDO_EXONUCLEASE_PHOSPHATASE DOMAIN-CONTAINING PROTEIN"/>
    <property type="match status" value="1"/>
</dbReference>
<name>A0A2B4RZG5_STYPI</name>
<dbReference type="STRING" id="50429.A0A2B4RZG5"/>
<dbReference type="Pfam" id="PF05485">
    <property type="entry name" value="THAP"/>
    <property type="match status" value="1"/>
</dbReference>
<keyword evidence="2" id="KW-0863">Zinc-finger</keyword>
<proteinExistence type="predicted"/>
<feature type="compositionally biased region" description="Acidic residues" evidence="6">
    <location>
        <begin position="882"/>
        <end position="896"/>
    </location>
</feature>
<evidence type="ECO:0000313" key="9">
    <source>
        <dbReference type="Proteomes" id="UP000225706"/>
    </source>
</evidence>
<dbReference type="GO" id="GO:0003677">
    <property type="term" value="F:DNA binding"/>
    <property type="evidence" value="ECO:0007669"/>
    <property type="project" value="UniProtKB-KW"/>
</dbReference>
<evidence type="ECO:0000256" key="6">
    <source>
        <dbReference type="SAM" id="MobiDB-lite"/>
    </source>
</evidence>
<protein>
    <submittedName>
        <fullName evidence="8">Putative RNA-directed DNA polymerase from transposon X-element</fullName>
    </submittedName>
</protein>
<dbReference type="PROSITE" id="PS50878">
    <property type="entry name" value="RT_POL"/>
    <property type="match status" value="1"/>
</dbReference>
<dbReference type="SUPFAM" id="SSF56672">
    <property type="entry name" value="DNA/RNA polymerases"/>
    <property type="match status" value="1"/>
</dbReference>
<gene>
    <name evidence="8" type="ORF">AWC38_SpisGene12942</name>
</gene>
<keyword evidence="4" id="KW-0238">DNA-binding</keyword>
<feature type="domain" description="Reverse transcriptase" evidence="7">
    <location>
        <begin position="245"/>
        <end position="495"/>
    </location>
</feature>
<feature type="coiled-coil region" evidence="5">
    <location>
        <begin position="802"/>
        <end position="836"/>
    </location>
</feature>
<accession>A0A2B4RZG5</accession>
<dbReference type="GO" id="GO:0008270">
    <property type="term" value="F:zinc ion binding"/>
    <property type="evidence" value="ECO:0007669"/>
    <property type="project" value="UniProtKB-KW"/>
</dbReference>
<reference evidence="9" key="1">
    <citation type="journal article" date="2017" name="bioRxiv">
        <title>Comparative analysis of the genomes of Stylophora pistillata and Acropora digitifera provides evidence for extensive differences between species of corals.</title>
        <authorList>
            <person name="Voolstra C.R."/>
            <person name="Li Y."/>
            <person name="Liew Y.J."/>
            <person name="Baumgarten S."/>
            <person name="Zoccola D."/>
            <person name="Flot J.-F."/>
            <person name="Tambutte S."/>
            <person name="Allemand D."/>
            <person name="Aranda M."/>
        </authorList>
    </citation>
    <scope>NUCLEOTIDE SEQUENCE [LARGE SCALE GENOMIC DNA]</scope>
</reference>
<keyword evidence="3" id="KW-0862">Zinc</keyword>
<dbReference type="PANTHER" id="PTHR47510">
    <property type="entry name" value="REVERSE TRANSCRIPTASE DOMAIN-CONTAINING PROTEIN"/>
    <property type="match status" value="1"/>
</dbReference>
<sequence>MLTKSDHAGVVLPAGTKLRPVWRKVKIRDQRERLKQDLYKALAEEDWSEVYQSQGVDQAVSRMERIILSHLETWMPMRTVTMSSRDPMWMTPLVKSLLRQKSRISIGSADRVKALNKRISEIICENRGNFSAAIGTCDWWKRVDDISQRRRPGAVLSLDHDSLRELNNYFAELCSDDVYMAPIPLEKGEEVEIITVSERAVWNILQRIKKTATGPDAIPYTTWKDHAKLVTPVVNWVWNLSLKTHTWPRSWKRANINPLPKVEVPKEKSDYRGLNVTPVIARAFEKVVFNAHARDVVEEKLTASQFAYREGGSCTDALIAIQHAVNQYLDDPQCTAVRLYAMDFSKAFDSVKHDLLSVKLKQIGLSPYITNWYLSFLEGRKQRLLYDGFVGQWKDVNKGTTQGSVSGAHLFTIFLNDLEISLNGKDILFKYADDTSIVSPVWKEQDNSMDIVRAFMEWSEKNWYVDTLKNLLFTLPKAEMKKVDEKYAARVPEPLNQQFPDRVNKEDAVKFYQARKATKKTSLFPPGSIFFPPTRTGEKIDLGNKFAIMKQSRRNYRCLSVTIPQAAVNPLQDDLTIAQYDKNHCEVTKAVAKNKVTKLLSQEVRAQWVKFVQRHRVDFGEPVAKHASLCSAHFEQSCYEGSLAFSLDGMTQIKRNKVLIKGSVPTRHAVLPEGPEVLTDRKRRQLRRDAFADFHESEAKKKKVDEAREESMSNLVDDHDDDTNEENPFNIATDVCMSPTDESSGSTNTSTATVSVITPFTSPVALTSTNNTCTTPVNTAPSPNVTPLQGSSCVDCVYKSKLKNQKKQTMRLRRIVKEQKKEIRELKSKVIETASEGEIDVQEESGSKDLFIWSSTGTDTDMATENEDGDWKSQAGGSTEAEGTEDDEEEENLSEESMEKDIR</sequence>
<evidence type="ECO:0000256" key="3">
    <source>
        <dbReference type="ARBA" id="ARBA00022833"/>
    </source>
</evidence>
<dbReference type="EMBL" id="LSMT01000236">
    <property type="protein sequence ID" value="PFX22546.1"/>
    <property type="molecule type" value="Genomic_DNA"/>
</dbReference>
<evidence type="ECO:0000256" key="1">
    <source>
        <dbReference type="ARBA" id="ARBA00022723"/>
    </source>
</evidence>
<keyword evidence="8" id="KW-0548">Nucleotidyltransferase</keyword>
<dbReference type="OrthoDB" id="5985491at2759"/>
<keyword evidence="1" id="KW-0479">Metal-binding</keyword>
<keyword evidence="8" id="KW-0808">Transferase</keyword>
<comment type="caution">
    <text evidence="8">The sequence shown here is derived from an EMBL/GenBank/DDBJ whole genome shotgun (WGS) entry which is preliminary data.</text>
</comment>
<feature type="compositionally biased region" description="Basic and acidic residues" evidence="6">
    <location>
        <begin position="697"/>
        <end position="711"/>
    </location>
</feature>
<dbReference type="Pfam" id="PF00078">
    <property type="entry name" value="RVT_1"/>
    <property type="match status" value="1"/>
</dbReference>
<dbReference type="AlphaFoldDB" id="A0A2B4RZG5"/>
<keyword evidence="8" id="KW-0695">RNA-directed DNA polymerase</keyword>
<evidence type="ECO:0000259" key="7">
    <source>
        <dbReference type="PROSITE" id="PS50878"/>
    </source>
</evidence>
<keyword evidence="9" id="KW-1185">Reference proteome</keyword>
<dbReference type="GO" id="GO:0003964">
    <property type="term" value="F:RNA-directed DNA polymerase activity"/>
    <property type="evidence" value="ECO:0007669"/>
    <property type="project" value="UniProtKB-KW"/>
</dbReference>
<evidence type="ECO:0000256" key="5">
    <source>
        <dbReference type="SAM" id="Coils"/>
    </source>
</evidence>
<evidence type="ECO:0000256" key="2">
    <source>
        <dbReference type="ARBA" id="ARBA00022771"/>
    </source>
</evidence>
<dbReference type="InterPro" id="IPR043502">
    <property type="entry name" value="DNA/RNA_pol_sf"/>
</dbReference>
<dbReference type="InterPro" id="IPR000477">
    <property type="entry name" value="RT_dom"/>
</dbReference>
<dbReference type="InterPro" id="IPR006612">
    <property type="entry name" value="THAP_Znf"/>
</dbReference>
<keyword evidence="5" id="KW-0175">Coiled coil</keyword>
<dbReference type="SMART" id="SM00692">
    <property type="entry name" value="DM3"/>
    <property type="match status" value="1"/>
</dbReference>
<evidence type="ECO:0000256" key="4">
    <source>
        <dbReference type="ARBA" id="ARBA00023125"/>
    </source>
</evidence>
<feature type="region of interest" description="Disordered" evidence="6">
    <location>
        <begin position="849"/>
        <end position="903"/>
    </location>
</feature>
<feature type="region of interest" description="Disordered" evidence="6">
    <location>
        <begin position="697"/>
        <end position="725"/>
    </location>
</feature>
<organism evidence="8 9">
    <name type="scientific">Stylophora pistillata</name>
    <name type="common">Smooth cauliflower coral</name>
    <dbReference type="NCBI Taxonomy" id="50429"/>
    <lineage>
        <taxon>Eukaryota</taxon>
        <taxon>Metazoa</taxon>
        <taxon>Cnidaria</taxon>
        <taxon>Anthozoa</taxon>
        <taxon>Hexacorallia</taxon>
        <taxon>Scleractinia</taxon>
        <taxon>Astrocoeniina</taxon>
        <taxon>Pocilloporidae</taxon>
        <taxon>Stylophora</taxon>
    </lineage>
</organism>
<evidence type="ECO:0000313" key="8">
    <source>
        <dbReference type="EMBL" id="PFX22546.1"/>
    </source>
</evidence>
<dbReference type="Proteomes" id="UP000225706">
    <property type="component" value="Unassembled WGS sequence"/>
</dbReference>